<dbReference type="OrthoDB" id="307899at2759"/>
<reference evidence="1" key="1">
    <citation type="journal article" date="2021" name="Proc. Natl. Acad. Sci. U.S.A.">
        <title>Three genomes in the algal genus Volvox reveal the fate of a haploid sex-determining region after a transition to homothallism.</title>
        <authorList>
            <person name="Yamamoto K."/>
            <person name="Hamaji T."/>
            <person name="Kawai-Toyooka H."/>
            <person name="Matsuzaki R."/>
            <person name="Takahashi F."/>
            <person name="Nishimura Y."/>
            <person name="Kawachi M."/>
            <person name="Noguchi H."/>
            <person name="Minakuchi Y."/>
            <person name="Umen J.G."/>
            <person name="Toyoda A."/>
            <person name="Nozaki H."/>
        </authorList>
    </citation>
    <scope>NUCLEOTIDE SEQUENCE</scope>
    <source>
        <strain evidence="1">NIES-3786</strain>
    </source>
</reference>
<name>A0A8J4C4J4_9CHLO</name>
<proteinExistence type="predicted"/>
<dbReference type="PANTHER" id="PTHR13156:SF0">
    <property type="entry name" value="NADH DEHYDROGENASE [UBIQUINONE] IRON-SULFUR PROTEIN 6, MITOCHONDRIAL"/>
    <property type="match status" value="1"/>
</dbReference>
<dbReference type="Proteomes" id="UP000747110">
    <property type="component" value="Unassembled WGS sequence"/>
</dbReference>
<comment type="caution">
    <text evidence="1">The sequence shown here is derived from an EMBL/GenBank/DDBJ whole genome shotgun (WGS) entry which is preliminary data.</text>
</comment>
<keyword evidence="2" id="KW-1185">Reference proteome</keyword>
<dbReference type="AlphaFoldDB" id="A0A8J4C4J4"/>
<dbReference type="EMBL" id="BNCP01000004">
    <property type="protein sequence ID" value="GIL73145.1"/>
    <property type="molecule type" value="Genomic_DNA"/>
</dbReference>
<accession>A0A8J4C4J4</accession>
<organism evidence="1 2">
    <name type="scientific">Volvox reticuliferus</name>
    <dbReference type="NCBI Taxonomy" id="1737510"/>
    <lineage>
        <taxon>Eukaryota</taxon>
        <taxon>Viridiplantae</taxon>
        <taxon>Chlorophyta</taxon>
        <taxon>core chlorophytes</taxon>
        <taxon>Chlorophyceae</taxon>
        <taxon>CS clade</taxon>
        <taxon>Chlamydomonadales</taxon>
        <taxon>Volvocaceae</taxon>
        <taxon>Volvox</taxon>
    </lineage>
</organism>
<dbReference type="GO" id="GO:0006120">
    <property type="term" value="P:mitochondrial electron transport, NADH to ubiquinone"/>
    <property type="evidence" value="ECO:0007669"/>
    <property type="project" value="TreeGrafter"/>
</dbReference>
<evidence type="ECO:0000313" key="1">
    <source>
        <dbReference type="EMBL" id="GIL73145.1"/>
    </source>
</evidence>
<sequence length="194" mass="21285">VRRHELSFMCISPFLHFADTEPACESVVPEFVNSLLPSHEARMALQSTSIFAGHFIGRTFCGAFATKADHLARIDWKRVSVPAATLKDIPETNGGIVPKGDLRATSGLGLGDGIKNHTDKWLQVGKSPMEYINEVEPIKVKGLVVASYGSDDPALGCPVEYITLKGTSYDNPAVCKYTGNRYYSDDWKHGAHHH</sequence>
<gene>
    <name evidence="1" type="ORF">Vretifemale_3343</name>
</gene>
<feature type="non-terminal residue" evidence="1">
    <location>
        <position position="1"/>
    </location>
</feature>
<dbReference type="PANTHER" id="PTHR13156">
    <property type="entry name" value="NADH-UBIQUINONE OXIDOREDUCTASE 13 KD-A SUBUNIT"/>
    <property type="match status" value="1"/>
</dbReference>
<protein>
    <submittedName>
        <fullName evidence="1">Uncharacterized protein</fullName>
    </submittedName>
</protein>
<dbReference type="GO" id="GO:0005739">
    <property type="term" value="C:mitochondrion"/>
    <property type="evidence" value="ECO:0007669"/>
    <property type="project" value="GOC"/>
</dbReference>
<evidence type="ECO:0000313" key="2">
    <source>
        <dbReference type="Proteomes" id="UP000747110"/>
    </source>
</evidence>